<dbReference type="PRINTS" id="PR00344">
    <property type="entry name" value="BCTRLSENSOR"/>
</dbReference>
<dbReference type="Pfam" id="PF00512">
    <property type="entry name" value="HisKA"/>
    <property type="match status" value="1"/>
</dbReference>
<keyword evidence="4 12" id="KW-0808">Transferase</keyword>
<evidence type="ECO:0000256" key="8">
    <source>
        <dbReference type="ARBA" id="ARBA00023012"/>
    </source>
</evidence>
<dbReference type="SUPFAM" id="SSF55874">
    <property type="entry name" value="ATPase domain of HSP90 chaperone/DNA topoisomerase II/histidine kinase"/>
    <property type="match status" value="1"/>
</dbReference>
<evidence type="ECO:0000256" key="2">
    <source>
        <dbReference type="ARBA" id="ARBA00012438"/>
    </source>
</evidence>
<comment type="catalytic activity">
    <reaction evidence="1">
        <text>ATP + protein L-histidine = ADP + protein N-phospho-L-histidine.</text>
        <dbReference type="EC" id="2.7.13.3"/>
    </reaction>
</comment>
<accession>A0A2X4VLW5</accession>
<dbReference type="Proteomes" id="UP000249134">
    <property type="component" value="Chromosome 1"/>
</dbReference>
<dbReference type="InterPro" id="IPR035965">
    <property type="entry name" value="PAS-like_dom_sf"/>
</dbReference>
<feature type="domain" description="PAS" evidence="10">
    <location>
        <begin position="11"/>
        <end position="81"/>
    </location>
</feature>
<keyword evidence="3" id="KW-0597">Phosphoprotein</keyword>
<dbReference type="GO" id="GO:0005524">
    <property type="term" value="F:ATP binding"/>
    <property type="evidence" value="ECO:0007669"/>
    <property type="project" value="UniProtKB-KW"/>
</dbReference>
<dbReference type="InterPro" id="IPR000014">
    <property type="entry name" value="PAS"/>
</dbReference>
<evidence type="ECO:0000259" key="9">
    <source>
        <dbReference type="PROSITE" id="PS50109"/>
    </source>
</evidence>
<evidence type="ECO:0000256" key="3">
    <source>
        <dbReference type="ARBA" id="ARBA00022553"/>
    </source>
</evidence>
<dbReference type="GO" id="GO:0000155">
    <property type="term" value="F:phosphorelay sensor kinase activity"/>
    <property type="evidence" value="ECO:0007669"/>
    <property type="project" value="InterPro"/>
</dbReference>
<dbReference type="PANTHER" id="PTHR43065">
    <property type="entry name" value="SENSOR HISTIDINE KINASE"/>
    <property type="match status" value="1"/>
</dbReference>
<dbReference type="AlphaFoldDB" id="A0A2X4VLW5"/>
<dbReference type="CDD" id="cd00082">
    <property type="entry name" value="HisKA"/>
    <property type="match status" value="1"/>
</dbReference>
<keyword evidence="13" id="KW-1185">Reference proteome</keyword>
<dbReference type="PROSITE" id="PS50109">
    <property type="entry name" value="HIS_KIN"/>
    <property type="match status" value="1"/>
</dbReference>
<dbReference type="InterPro" id="IPR004358">
    <property type="entry name" value="Sig_transdc_His_kin-like_C"/>
</dbReference>
<feature type="domain" description="Histidine kinase" evidence="9">
    <location>
        <begin position="400"/>
        <end position="604"/>
    </location>
</feature>
<protein>
    <recommendedName>
        <fullName evidence="2">histidine kinase</fullName>
        <ecNumber evidence="2">2.7.13.3</ecNumber>
    </recommendedName>
</protein>
<dbReference type="SMART" id="SM00091">
    <property type="entry name" value="PAS"/>
    <property type="match status" value="3"/>
</dbReference>
<dbReference type="InterPro" id="IPR000700">
    <property type="entry name" value="PAS-assoc_C"/>
</dbReference>
<dbReference type="SMART" id="SM00086">
    <property type="entry name" value="PAC"/>
    <property type="match status" value="2"/>
</dbReference>
<dbReference type="SMART" id="SM00387">
    <property type="entry name" value="HATPase_c"/>
    <property type="match status" value="1"/>
</dbReference>
<dbReference type="CDD" id="cd00075">
    <property type="entry name" value="HATPase"/>
    <property type="match status" value="1"/>
</dbReference>
<dbReference type="Gene3D" id="3.30.450.20">
    <property type="entry name" value="PAS domain"/>
    <property type="match status" value="3"/>
</dbReference>
<dbReference type="InterPro" id="IPR001610">
    <property type="entry name" value="PAC"/>
</dbReference>
<dbReference type="STRING" id="1348624.GCA_001591545_02552"/>
<dbReference type="Gene3D" id="3.30.565.10">
    <property type="entry name" value="Histidine kinase-like ATPase, C-terminal domain"/>
    <property type="match status" value="1"/>
</dbReference>
<sequence length="604" mass="69129">MSHLETEPVLTDESMEWFVSKTNNAFIILDEEGIIKYINPSLLTILQSTYFNIVDNSILDIVHDEDKHKITASLFHLQQYESFTPFTSRFMCGDGTYCTLYWQSAERSEQGEIRGIALLIEKDNESKIDRDSANAWRSAFFDHTDDPALIIDIDGNIILTNKAFEKTFGWNAKGKRNKIYSIIYQTESAFIHFKNRVLQGERTVHHQIKKDGIVIPIVLTVSPIYDDSGVIYFSVITRSMKELQEERMLVEMQNKLLEEGDKLFLDITNNINEVICLYDIENGDVLYISPSIEQQLGISLDSYYKEPYSILEKLQVRDKKKLLNFFYSHSRIPKKVEFEIKDIVTGEPRWVESEVRPIVNEDGSVTRHVSISRDITELKEQKKQVRQLDNLGLIGQLAAGIAHEIRNPITSVKGFVQLLSEETEHKYNDIIMSEIDRIESIMNEFLVLAKPSKEVKLVKENINDVIKEIISFMRPEALLHNVDIITQFTEELQFVNCERKQMKQVVINLIKNAIEAMPSGGNIHVNTKAMSDGLIVIEVKDEGIGIANEKLEHVREPFYSDKETGTGLGLMISYKIIEDYNGTIKFSSKVGEGTIVRILLPSAS</sequence>
<dbReference type="GO" id="GO:0006355">
    <property type="term" value="P:regulation of DNA-templated transcription"/>
    <property type="evidence" value="ECO:0007669"/>
    <property type="project" value="InterPro"/>
</dbReference>
<keyword evidence="6 12" id="KW-0418">Kinase</keyword>
<gene>
    <name evidence="12" type="primary">kinA_1</name>
    <name evidence="12" type="ORF">NCTC4824_00660</name>
</gene>
<dbReference type="CDD" id="cd00130">
    <property type="entry name" value="PAS"/>
    <property type="match status" value="3"/>
</dbReference>
<dbReference type="InterPro" id="IPR005467">
    <property type="entry name" value="His_kinase_dom"/>
</dbReference>
<name>A0A2X4VLW5_LEDLE</name>
<reference evidence="12 13" key="1">
    <citation type="submission" date="2018-06" db="EMBL/GenBank/DDBJ databases">
        <authorList>
            <consortium name="Pathogen Informatics"/>
            <person name="Doyle S."/>
        </authorList>
    </citation>
    <scope>NUCLEOTIDE SEQUENCE [LARGE SCALE GENOMIC DNA]</scope>
    <source>
        <strain evidence="12 13">NCTC4824</strain>
    </source>
</reference>
<evidence type="ECO:0000256" key="4">
    <source>
        <dbReference type="ARBA" id="ARBA00022679"/>
    </source>
</evidence>
<keyword evidence="8" id="KW-0902">Two-component regulatory system</keyword>
<dbReference type="InterPro" id="IPR003594">
    <property type="entry name" value="HATPase_dom"/>
</dbReference>
<evidence type="ECO:0000256" key="1">
    <source>
        <dbReference type="ARBA" id="ARBA00000085"/>
    </source>
</evidence>
<keyword evidence="5" id="KW-0547">Nucleotide-binding</keyword>
<dbReference type="PROSITE" id="PS50113">
    <property type="entry name" value="PAC"/>
    <property type="match status" value="1"/>
</dbReference>
<keyword evidence="7" id="KW-0067">ATP-binding</keyword>
<dbReference type="Gene3D" id="1.10.287.130">
    <property type="match status" value="1"/>
</dbReference>
<feature type="domain" description="PAC" evidence="11">
    <location>
        <begin position="334"/>
        <end position="387"/>
    </location>
</feature>
<dbReference type="SUPFAM" id="SSF47384">
    <property type="entry name" value="Homodimeric domain of signal transducing histidine kinase"/>
    <property type="match status" value="1"/>
</dbReference>
<dbReference type="EMBL" id="LS483476">
    <property type="protein sequence ID" value="SQI53136.1"/>
    <property type="molecule type" value="Genomic_DNA"/>
</dbReference>
<organism evidence="12 13">
    <name type="scientific">Lederbergia lenta</name>
    <name type="common">Bacillus lentus</name>
    <dbReference type="NCBI Taxonomy" id="1467"/>
    <lineage>
        <taxon>Bacteria</taxon>
        <taxon>Bacillati</taxon>
        <taxon>Bacillota</taxon>
        <taxon>Bacilli</taxon>
        <taxon>Bacillales</taxon>
        <taxon>Bacillaceae</taxon>
        <taxon>Lederbergia</taxon>
    </lineage>
</organism>
<dbReference type="RefSeq" id="WP_066142477.1">
    <property type="nucleotide sequence ID" value="NZ_CBCSGM010000002.1"/>
</dbReference>
<dbReference type="InterPro" id="IPR003661">
    <property type="entry name" value="HisK_dim/P_dom"/>
</dbReference>
<dbReference type="PROSITE" id="PS50112">
    <property type="entry name" value="PAS"/>
    <property type="match status" value="1"/>
</dbReference>
<dbReference type="SMART" id="SM00388">
    <property type="entry name" value="HisKA"/>
    <property type="match status" value="1"/>
</dbReference>
<dbReference type="Pfam" id="PF13426">
    <property type="entry name" value="PAS_9"/>
    <property type="match status" value="1"/>
</dbReference>
<evidence type="ECO:0000313" key="12">
    <source>
        <dbReference type="EMBL" id="SQI53136.1"/>
    </source>
</evidence>
<dbReference type="NCBIfam" id="TIGR00229">
    <property type="entry name" value="sensory_box"/>
    <property type="match status" value="2"/>
</dbReference>
<dbReference type="InterPro" id="IPR036890">
    <property type="entry name" value="HATPase_C_sf"/>
</dbReference>
<evidence type="ECO:0000259" key="10">
    <source>
        <dbReference type="PROSITE" id="PS50112"/>
    </source>
</evidence>
<evidence type="ECO:0000256" key="7">
    <source>
        <dbReference type="ARBA" id="ARBA00022840"/>
    </source>
</evidence>
<evidence type="ECO:0000259" key="11">
    <source>
        <dbReference type="PROSITE" id="PS50113"/>
    </source>
</evidence>
<dbReference type="Pfam" id="PF00989">
    <property type="entry name" value="PAS"/>
    <property type="match status" value="2"/>
</dbReference>
<evidence type="ECO:0000313" key="13">
    <source>
        <dbReference type="Proteomes" id="UP000249134"/>
    </source>
</evidence>
<evidence type="ECO:0000256" key="5">
    <source>
        <dbReference type="ARBA" id="ARBA00022741"/>
    </source>
</evidence>
<dbReference type="PANTHER" id="PTHR43065:SF34">
    <property type="entry name" value="SPORULATION KINASE A"/>
    <property type="match status" value="1"/>
</dbReference>
<evidence type="ECO:0000256" key="6">
    <source>
        <dbReference type="ARBA" id="ARBA00022777"/>
    </source>
</evidence>
<proteinExistence type="predicted"/>
<dbReference type="KEGG" id="blen:NCTC4824_00660"/>
<dbReference type="EC" id="2.7.13.3" evidence="2"/>
<dbReference type="SUPFAM" id="SSF55785">
    <property type="entry name" value="PYP-like sensor domain (PAS domain)"/>
    <property type="match status" value="3"/>
</dbReference>
<dbReference type="InterPro" id="IPR013767">
    <property type="entry name" value="PAS_fold"/>
</dbReference>
<dbReference type="Pfam" id="PF02518">
    <property type="entry name" value="HATPase_c"/>
    <property type="match status" value="1"/>
</dbReference>
<dbReference type="InterPro" id="IPR036097">
    <property type="entry name" value="HisK_dim/P_sf"/>
</dbReference>